<feature type="coiled-coil region" evidence="1">
    <location>
        <begin position="251"/>
        <end position="278"/>
    </location>
</feature>
<name>A0A1I7MJH3_9MICC</name>
<reference evidence="2 3" key="1">
    <citation type="submission" date="2016-10" db="EMBL/GenBank/DDBJ databases">
        <authorList>
            <person name="de Groot N.N."/>
        </authorList>
    </citation>
    <scope>NUCLEOTIDE SEQUENCE [LARGE SCALE GENOMIC DNA]</scope>
    <source>
        <strain evidence="2 3">CGMCC 1.7054</strain>
    </source>
</reference>
<dbReference type="RefSeq" id="WP_091695802.1">
    <property type="nucleotide sequence ID" value="NZ_FPCG01000003.1"/>
</dbReference>
<evidence type="ECO:0000313" key="2">
    <source>
        <dbReference type="EMBL" id="SFV22082.1"/>
    </source>
</evidence>
<accession>A0A1I7MJH3</accession>
<keyword evidence="3" id="KW-1185">Reference proteome</keyword>
<dbReference type="Proteomes" id="UP000198881">
    <property type="component" value="Unassembled WGS sequence"/>
</dbReference>
<sequence>MSEAPRRSHRRSPLPLVLGGLGAVLVGAAGAAGITWANQEVRSPTAPVEQYLAALQDGDGAAALGLSGAVLPEGTEAGTQLLDGEPLTAAVAHLQDLEVQDAGHATGAVTGSTAPAPDTERRQIEVTGTAGGTPFRTAFTVSHQGRDWLFFDRWAMDPLRLPTVTVEPRGLTTDVGAAGSTQDTDGDPLSATLNGAQLPLTRTDGSLVAPRLAVFPPAHLQAQFQSSHLASEPAHLTVARAGQDEVLPLTVTATELAVERVQEQVEQYLDQCTEQQVLHPTGCPLDYQSAQRVDPSSIRWEMVQMPQFAQAQLISAGPLTEATLEGTARITVTERDLMTGAQQRVQEDLPVTFTGTVLVTPESVRFTPEVR</sequence>
<dbReference type="STRING" id="574650.SAMN04487966_103192"/>
<proteinExistence type="predicted"/>
<organism evidence="2 3">
    <name type="scientific">Micrococcus terreus</name>
    <dbReference type="NCBI Taxonomy" id="574650"/>
    <lineage>
        <taxon>Bacteria</taxon>
        <taxon>Bacillati</taxon>
        <taxon>Actinomycetota</taxon>
        <taxon>Actinomycetes</taxon>
        <taxon>Micrococcales</taxon>
        <taxon>Micrococcaceae</taxon>
        <taxon>Micrococcus</taxon>
    </lineage>
</organism>
<evidence type="ECO:0000256" key="1">
    <source>
        <dbReference type="SAM" id="Coils"/>
    </source>
</evidence>
<dbReference type="OrthoDB" id="3818356at2"/>
<protein>
    <submittedName>
        <fullName evidence="2">Uncharacterized protein</fullName>
    </submittedName>
</protein>
<dbReference type="AlphaFoldDB" id="A0A1I7MJH3"/>
<keyword evidence="1" id="KW-0175">Coiled coil</keyword>
<gene>
    <name evidence="2" type="ORF">SAMN04487966_103192</name>
</gene>
<evidence type="ECO:0000313" key="3">
    <source>
        <dbReference type="Proteomes" id="UP000198881"/>
    </source>
</evidence>
<dbReference type="EMBL" id="FPCG01000003">
    <property type="protein sequence ID" value="SFV22082.1"/>
    <property type="molecule type" value="Genomic_DNA"/>
</dbReference>